<accession>A0A9N7VM33</accession>
<feature type="region of interest" description="Disordered" evidence="1">
    <location>
        <begin position="1"/>
        <end position="28"/>
    </location>
</feature>
<keyword evidence="3" id="KW-1185">Reference proteome</keyword>
<evidence type="ECO:0000313" key="3">
    <source>
        <dbReference type="Proteomes" id="UP001153269"/>
    </source>
</evidence>
<dbReference type="AlphaFoldDB" id="A0A9N7VM33"/>
<dbReference type="EMBL" id="CADEAL010004062">
    <property type="protein sequence ID" value="CAB1450685.1"/>
    <property type="molecule type" value="Genomic_DNA"/>
</dbReference>
<protein>
    <submittedName>
        <fullName evidence="2">Uncharacterized protein</fullName>
    </submittedName>
</protein>
<feature type="compositionally biased region" description="Basic and acidic residues" evidence="1">
    <location>
        <begin position="1"/>
        <end position="21"/>
    </location>
</feature>
<sequence length="109" mass="11953">MQCREGRWMERRGERRGEGRRDPRHHLLPPLSSASVLTNYQLGCVRSVHGAKSTPLTPSVPGLTPLNFAVLWLRTFTITGARATAAQHGHIPACSAAGAPPHPSFYPIY</sequence>
<gene>
    <name evidence="2" type="ORF">PLEPLA_LOCUS38377</name>
</gene>
<dbReference type="Proteomes" id="UP001153269">
    <property type="component" value="Unassembled WGS sequence"/>
</dbReference>
<evidence type="ECO:0000256" key="1">
    <source>
        <dbReference type="SAM" id="MobiDB-lite"/>
    </source>
</evidence>
<organism evidence="2 3">
    <name type="scientific">Pleuronectes platessa</name>
    <name type="common">European plaice</name>
    <dbReference type="NCBI Taxonomy" id="8262"/>
    <lineage>
        <taxon>Eukaryota</taxon>
        <taxon>Metazoa</taxon>
        <taxon>Chordata</taxon>
        <taxon>Craniata</taxon>
        <taxon>Vertebrata</taxon>
        <taxon>Euteleostomi</taxon>
        <taxon>Actinopterygii</taxon>
        <taxon>Neopterygii</taxon>
        <taxon>Teleostei</taxon>
        <taxon>Neoteleostei</taxon>
        <taxon>Acanthomorphata</taxon>
        <taxon>Carangaria</taxon>
        <taxon>Pleuronectiformes</taxon>
        <taxon>Pleuronectoidei</taxon>
        <taxon>Pleuronectidae</taxon>
        <taxon>Pleuronectes</taxon>
    </lineage>
</organism>
<evidence type="ECO:0000313" key="2">
    <source>
        <dbReference type="EMBL" id="CAB1450685.1"/>
    </source>
</evidence>
<name>A0A9N7VM33_PLEPL</name>
<reference evidence="2" key="1">
    <citation type="submission" date="2020-03" db="EMBL/GenBank/DDBJ databases">
        <authorList>
            <person name="Weist P."/>
        </authorList>
    </citation>
    <scope>NUCLEOTIDE SEQUENCE</scope>
</reference>
<proteinExistence type="predicted"/>
<comment type="caution">
    <text evidence="2">The sequence shown here is derived from an EMBL/GenBank/DDBJ whole genome shotgun (WGS) entry which is preliminary data.</text>
</comment>